<reference evidence="3 4" key="1">
    <citation type="submission" date="2017-11" db="EMBL/GenBank/DDBJ databases">
        <title>De novo assembly and phasing of dikaryotic genomes from two isolates of Puccinia coronata f. sp. avenae, the causal agent of oat crown rust.</title>
        <authorList>
            <person name="Miller M.E."/>
            <person name="Zhang Y."/>
            <person name="Omidvar V."/>
            <person name="Sperschneider J."/>
            <person name="Schwessinger B."/>
            <person name="Raley C."/>
            <person name="Palmer J.M."/>
            <person name="Garnica D."/>
            <person name="Upadhyaya N."/>
            <person name="Rathjen J."/>
            <person name="Taylor J.M."/>
            <person name="Park R.F."/>
            <person name="Dodds P.N."/>
            <person name="Hirsch C.D."/>
            <person name="Kianian S.F."/>
            <person name="Figueroa M."/>
        </authorList>
    </citation>
    <scope>NUCLEOTIDE SEQUENCE [LARGE SCALE GENOMIC DNA]</scope>
    <source>
        <strain evidence="3">12SD80</strain>
    </source>
</reference>
<evidence type="ECO:0000256" key="1">
    <source>
        <dbReference type="SAM" id="MobiDB-lite"/>
    </source>
</evidence>
<protein>
    <recommendedName>
        <fullName evidence="2">Tet-like 2OG-Fe(II) oxygenase domain-containing protein</fullName>
    </recommendedName>
</protein>
<name>A0A2N5S714_9BASI</name>
<evidence type="ECO:0000259" key="2">
    <source>
        <dbReference type="Pfam" id="PF20515"/>
    </source>
</evidence>
<evidence type="ECO:0000313" key="3">
    <source>
        <dbReference type="EMBL" id="PLW09009.1"/>
    </source>
</evidence>
<sequence length="230" mass="26850">MDRATKKKREICTRPEIGPNDEDGPNSIFARRYQPYYSCFKKQSQTHDPILQQIIFVAVVKFHPFSAMDPRLKAQYENLSRHLVTQSALATTEKKTNDHQYSREFFSLGWEKERVSDDQEGHEEPQSFVPAINHFISQRFQFVCNSLFTQFKDQHNLLQAPESEPDSKDDPNRFTSHLSFTLGNFADLPHTDDHDSPFSFAMWIPIQKTRGEIVCRRKLSIPGRRICISR</sequence>
<feature type="domain" description="Tet-like 2OG-Fe(II) oxygenase" evidence="2">
    <location>
        <begin position="72"/>
        <end position="216"/>
    </location>
</feature>
<dbReference type="InterPro" id="IPR046798">
    <property type="entry name" value="2OG-FeII_Oxy_6"/>
</dbReference>
<dbReference type="Proteomes" id="UP000235392">
    <property type="component" value="Unassembled WGS sequence"/>
</dbReference>
<proteinExistence type="predicted"/>
<dbReference type="EMBL" id="PGCI01001032">
    <property type="protein sequence ID" value="PLW09009.1"/>
    <property type="molecule type" value="Genomic_DNA"/>
</dbReference>
<accession>A0A2N5S714</accession>
<feature type="region of interest" description="Disordered" evidence="1">
    <location>
        <begin position="1"/>
        <end position="25"/>
    </location>
</feature>
<comment type="caution">
    <text evidence="3">The sequence shown here is derived from an EMBL/GenBank/DDBJ whole genome shotgun (WGS) entry which is preliminary data.</text>
</comment>
<dbReference type="Pfam" id="PF20515">
    <property type="entry name" value="2OG-FeII_Oxy_6"/>
    <property type="match status" value="1"/>
</dbReference>
<organism evidence="3 4">
    <name type="scientific">Puccinia coronata f. sp. avenae</name>
    <dbReference type="NCBI Taxonomy" id="200324"/>
    <lineage>
        <taxon>Eukaryota</taxon>
        <taxon>Fungi</taxon>
        <taxon>Dikarya</taxon>
        <taxon>Basidiomycota</taxon>
        <taxon>Pucciniomycotina</taxon>
        <taxon>Pucciniomycetes</taxon>
        <taxon>Pucciniales</taxon>
        <taxon>Pucciniaceae</taxon>
        <taxon>Puccinia</taxon>
    </lineage>
</organism>
<evidence type="ECO:0000313" key="4">
    <source>
        <dbReference type="Proteomes" id="UP000235392"/>
    </source>
</evidence>
<dbReference type="AlphaFoldDB" id="A0A2N5S714"/>
<gene>
    <name evidence="3" type="ORF">PCASD_23352</name>
</gene>